<gene>
    <name evidence="2" type="ORF">D5R40_23650</name>
</gene>
<dbReference type="AlphaFoldDB" id="A0A3N6PEX3"/>
<comment type="caution">
    <text evidence="2">The sequence shown here is derived from an EMBL/GenBank/DDBJ whole genome shotgun (WGS) entry which is preliminary data.</text>
</comment>
<dbReference type="EMBL" id="RCBY01000173">
    <property type="protein sequence ID" value="RQH30787.1"/>
    <property type="molecule type" value="Genomic_DNA"/>
</dbReference>
<accession>A0A3N6PEX3</accession>
<keyword evidence="3" id="KW-1185">Reference proteome</keyword>
<feature type="transmembrane region" description="Helical" evidence="1">
    <location>
        <begin position="27"/>
        <end position="48"/>
    </location>
</feature>
<reference evidence="2 3" key="1">
    <citation type="journal article" date="2018" name="ACS Chem. Biol.">
        <title>Ketoreductase domain dysfunction expands chemodiversity: malyngamide biosynthesis in the cyanobacterium Okeania hirsuta.</title>
        <authorList>
            <person name="Moss N.A."/>
            <person name="Leao T."/>
            <person name="Rankin M."/>
            <person name="McCullough T.M."/>
            <person name="Qu P."/>
            <person name="Korobeynikov A."/>
            <person name="Smith J.L."/>
            <person name="Gerwick L."/>
            <person name="Gerwick W.H."/>
        </authorList>
    </citation>
    <scope>NUCLEOTIDE SEQUENCE [LARGE SCALE GENOMIC DNA]</scope>
    <source>
        <strain evidence="2 3">PAB10Feb10-1</strain>
    </source>
</reference>
<evidence type="ECO:0000313" key="3">
    <source>
        <dbReference type="Proteomes" id="UP000269154"/>
    </source>
</evidence>
<sequence length="240" mass="27185">MVGVSGSESSEADKYKVLIQRLHNNTWYVASTILMQSILTAILTEAIYHFGIRSWLQRYCIKLWMKRRNLTPIKQKISVFQRSIGTGNGSNLYSLPYQQLCGQIANALRNQLESGEGDLLDIFAYNVPPENLERLKNQNAQNLSNEEQGNLSIIKEQVFYQADIGLDDLQITLAEFWFQVDYIFSIVISFVILELLLTVPTTLSVGDNPAETILTISVSIISGFLAPTIRNLFVNILYKK</sequence>
<keyword evidence="1" id="KW-0812">Transmembrane</keyword>
<organism evidence="2 3">
    <name type="scientific">Okeania hirsuta</name>
    <dbReference type="NCBI Taxonomy" id="1458930"/>
    <lineage>
        <taxon>Bacteria</taxon>
        <taxon>Bacillati</taxon>
        <taxon>Cyanobacteriota</taxon>
        <taxon>Cyanophyceae</taxon>
        <taxon>Oscillatoriophycideae</taxon>
        <taxon>Oscillatoriales</taxon>
        <taxon>Microcoleaceae</taxon>
        <taxon>Okeania</taxon>
    </lineage>
</organism>
<protein>
    <submittedName>
        <fullName evidence="2">Uncharacterized protein</fullName>
    </submittedName>
</protein>
<keyword evidence="1" id="KW-1133">Transmembrane helix</keyword>
<feature type="transmembrane region" description="Helical" evidence="1">
    <location>
        <begin position="182"/>
        <end position="201"/>
    </location>
</feature>
<feature type="transmembrane region" description="Helical" evidence="1">
    <location>
        <begin position="213"/>
        <end position="238"/>
    </location>
</feature>
<dbReference type="Proteomes" id="UP000269154">
    <property type="component" value="Unassembled WGS sequence"/>
</dbReference>
<name>A0A3N6PEX3_9CYAN</name>
<evidence type="ECO:0000256" key="1">
    <source>
        <dbReference type="SAM" id="Phobius"/>
    </source>
</evidence>
<proteinExistence type="predicted"/>
<keyword evidence="1" id="KW-0472">Membrane</keyword>
<evidence type="ECO:0000313" key="2">
    <source>
        <dbReference type="EMBL" id="RQH30787.1"/>
    </source>
</evidence>